<dbReference type="Gene3D" id="3.30.530.20">
    <property type="match status" value="1"/>
</dbReference>
<protein>
    <recommendedName>
        <fullName evidence="3">SRPBCC family protein</fullName>
    </recommendedName>
</protein>
<proteinExistence type="predicted"/>
<sequence>MKTHDVQSVGIARPFKEVFDYVAEPMNLVEWTNAFARADHQSAELVTPQGNVPIELITRTDSACGTVDWEMRFPDGSIGTAYSRVTPDSDENSIFSFLLMAPPVPLEILEGALAEQMKTLEKELLALKERLEK</sequence>
<dbReference type="InterPro" id="IPR023393">
    <property type="entry name" value="START-like_dom_sf"/>
</dbReference>
<evidence type="ECO:0000313" key="2">
    <source>
        <dbReference type="Proteomes" id="UP000664761"/>
    </source>
</evidence>
<gene>
    <name evidence="1" type="ORF">J0X12_14735</name>
</gene>
<dbReference type="SUPFAM" id="SSF55961">
    <property type="entry name" value="Bet v1-like"/>
    <property type="match status" value="1"/>
</dbReference>
<dbReference type="Proteomes" id="UP000664761">
    <property type="component" value="Unassembled WGS sequence"/>
</dbReference>
<reference evidence="1 2" key="1">
    <citation type="submission" date="2021-03" db="EMBL/GenBank/DDBJ databases">
        <title>Sneathiella sp. CAU 1612 isolated from Kang Won-do.</title>
        <authorList>
            <person name="Kim W."/>
        </authorList>
    </citation>
    <scope>NUCLEOTIDE SEQUENCE [LARGE SCALE GENOMIC DNA]</scope>
    <source>
        <strain evidence="1 2">CAU 1612</strain>
    </source>
</reference>
<accession>A0ABS3F8P1</accession>
<evidence type="ECO:0000313" key="1">
    <source>
        <dbReference type="EMBL" id="MBO0334881.1"/>
    </source>
</evidence>
<comment type="caution">
    <text evidence="1">The sequence shown here is derived from an EMBL/GenBank/DDBJ whole genome shotgun (WGS) entry which is preliminary data.</text>
</comment>
<evidence type="ECO:0008006" key="3">
    <source>
        <dbReference type="Google" id="ProtNLM"/>
    </source>
</evidence>
<name>A0ABS3F8P1_9PROT</name>
<organism evidence="1 2">
    <name type="scientific">Sneathiella sedimenti</name>
    <dbReference type="NCBI Taxonomy" id="2816034"/>
    <lineage>
        <taxon>Bacteria</taxon>
        <taxon>Pseudomonadati</taxon>
        <taxon>Pseudomonadota</taxon>
        <taxon>Alphaproteobacteria</taxon>
        <taxon>Sneathiellales</taxon>
        <taxon>Sneathiellaceae</taxon>
        <taxon>Sneathiella</taxon>
    </lineage>
</organism>
<keyword evidence="2" id="KW-1185">Reference proteome</keyword>
<dbReference type="RefSeq" id="WP_207047184.1">
    <property type="nucleotide sequence ID" value="NZ_JAFLNC010000005.1"/>
</dbReference>
<dbReference type="EMBL" id="JAFLNC010000005">
    <property type="protein sequence ID" value="MBO0334881.1"/>
    <property type="molecule type" value="Genomic_DNA"/>
</dbReference>